<dbReference type="AlphaFoldDB" id="A0A7J6KG33"/>
<gene>
    <name evidence="1" type="ORF">TGRH88_083710</name>
</gene>
<comment type="caution">
    <text evidence="1">The sequence shown here is derived from an EMBL/GenBank/DDBJ whole genome shotgun (WGS) entry which is preliminary data.</text>
</comment>
<accession>A0A7J6KG33</accession>
<reference evidence="1 2" key="1">
    <citation type="submission" date="2020-03" db="EMBL/GenBank/DDBJ databases">
        <title>Genome sequence of Toxoplasma gondii RH-88 strain.</title>
        <authorList>
            <person name="Lorenzi H.A."/>
            <person name="Venepally P."/>
            <person name="Rozenberg A."/>
            <person name="Sibley D."/>
        </authorList>
    </citation>
    <scope>NUCLEOTIDE SEQUENCE [LARGE SCALE GENOMIC DNA]</scope>
    <source>
        <strain evidence="1 2">RH-88</strain>
    </source>
</reference>
<dbReference type="Proteomes" id="UP000557509">
    <property type="component" value="Unassembled WGS sequence"/>
</dbReference>
<evidence type="ECO:0000313" key="1">
    <source>
        <dbReference type="EMBL" id="KAF4646373.1"/>
    </source>
</evidence>
<protein>
    <submittedName>
        <fullName evidence="1">Uncharacterized protein</fullName>
    </submittedName>
</protein>
<name>A0A7J6KG33_TOXGO</name>
<evidence type="ECO:0000313" key="2">
    <source>
        <dbReference type="Proteomes" id="UP000557509"/>
    </source>
</evidence>
<organism evidence="1 2">
    <name type="scientific">Toxoplasma gondii</name>
    <dbReference type="NCBI Taxonomy" id="5811"/>
    <lineage>
        <taxon>Eukaryota</taxon>
        <taxon>Sar</taxon>
        <taxon>Alveolata</taxon>
        <taxon>Apicomplexa</taxon>
        <taxon>Conoidasida</taxon>
        <taxon>Coccidia</taxon>
        <taxon>Eucoccidiorida</taxon>
        <taxon>Eimeriorina</taxon>
        <taxon>Sarcocystidae</taxon>
        <taxon>Toxoplasma</taxon>
    </lineage>
</organism>
<sequence>MLLMVPKTEPTEPEAIIMARDASRLRRLTLLGDVTAFFLHPRTGREISRRLREYRHVPAGNSSNADGLSQAAAHVLHHLATTTEGGVCRMAEAKYIGRRQEAVCPQAEIAVLVGEDQESTILVADERYVIMKDILSCPNAYEECHVVVQCVFEEPPVGLRFQEWECEEHADKAVASSCPWPPHVEPQWLKMLLMISKTEPAEPEAIIMARDASRLRRLTLLGDITAFFLHPRTGREISRRLREYRHVPAGNSSNADGLSQAAAHVLHRLAMTTEGGVCRMAEAKYIGRRQESVCPQAEIGVLVGEDQESTILVADERYVIMKDILSCPNAYEECHVVVQCVFEEPPVGLRFQEWECEEHADKAVASSCPWPPHVEPQWRNA</sequence>
<dbReference type="EMBL" id="JAAUHK010000004">
    <property type="protein sequence ID" value="KAF4646373.1"/>
    <property type="molecule type" value="Genomic_DNA"/>
</dbReference>
<proteinExistence type="predicted"/>
<keyword evidence="2" id="KW-1185">Reference proteome</keyword>
<dbReference type="VEuPathDB" id="ToxoDB:TGME49_200110"/>